<organism evidence="1 2">
    <name type="scientific">Staphylococcus phage Twort (strain DSM 17442 / HER 48)</name>
    <name type="common">Bacteriophage Twort</name>
    <dbReference type="NCBI Taxonomy" id="2908167"/>
    <lineage>
        <taxon>Viruses</taxon>
        <taxon>Duplodnaviria</taxon>
        <taxon>Heunggongvirae</taxon>
        <taxon>Uroviricota</taxon>
        <taxon>Caudoviricetes</taxon>
        <taxon>Herelleviridae</taxon>
        <taxon>Twortvirinae</taxon>
        <taxon>Twortvirus</taxon>
        <taxon>Twortvirus twort</taxon>
    </lineage>
</organism>
<accession>A0A6H0X537</accession>
<dbReference type="EMBL" id="MT151386">
    <property type="protein sequence ID" value="QIW89044.1"/>
    <property type="molecule type" value="Genomic_DNA"/>
</dbReference>
<reference evidence="1 2" key="1">
    <citation type="submission" date="2020-03" db="EMBL/GenBank/DDBJ databases">
        <title>Variable regions in the genome of staphylococcal bacteriophage Twort.</title>
        <authorList>
            <person name="Glowacka-Rutkowska A."/>
            <person name="Gawor J."/>
            <person name="Lobocka M."/>
        </authorList>
    </citation>
    <scope>NUCLEOTIDE SEQUENCE [LARGE SCALE GENOMIC DNA]</scope>
</reference>
<evidence type="ECO:0000313" key="2">
    <source>
        <dbReference type="Proteomes" id="UP000503318"/>
    </source>
</evidence>
<sequence>MLGGKLKVNINLECLQGTTIPIEGITFKTQKELNDFLNRVHKSYPKLTSEQWRAVLFIAFDGLAIGFTNVDNKRV</sequence>
<dbReference type="Proteomes" id="UP000503318">
    <property type="component" value="Segment"/>
</dbReference>
<protein>
    <submittedName>
        <fullName evidence="1">Uncharacterized protein</fullName>
    </submittedName>
</protein>
<evidence type="ECO:0000313" key="1">
    <source>
        <dbReference type="EMBL" id="QIW89044.1"/>
    </source>
</evidence>
<name>A0A6H0X537_BPTWO</name>
<organismHost>
    <name type="scientific">Twortvirus twort</name>
    <dbReference type="NCBI Taxonomy" id="55510"/>
</organismHost>
<proteinExistence type="predicted"/>
<gene>
    <name evidence="1" type="ORF">TwortDSMZ_035</name>
</gene>